<feature type="transmembrane region" description="Helical" evidence="1">
    <location>
        <begin position="28"/>
        <end position="47"/>
    </location>
</feature>
<gene>
    <name evidence="2" type="ORF">HF685_10920</name>
</gene>
<protein>
    <submittedName>
        <fullName evidence="2">Uncharacterized protein</fullName>
    </submittedName>
</protein>
<dbReference type="Proteomes" id="UP000501600">
    <property type="component" value="Chromosome"/>
</dbReference>
<evidence type="ECO:0000256" key="1">
    <source>
        <dbReference type="SAM" id="Phobius"/>
    </source>
</evidence>
<keyword evidence="1" id="KW-1133">Transmembrane helix</keyword>
<dbReference type="AlphaFoldDB" id="A0A6H2DPY0"/>
<keyword evidence="1" id="KW-0472">Membrane</keyword>
<dbReference type="EMBL" id="CP051217">
    <property type="protein sequence ID" value="QJB69726.1"/>
    <property type="molecule type" value="Genomic_DNA"/>
</dbReference>
<proteinExistence type="predicted"/>
<evidence type="ECO:0000313" key="3">
    <source>
        <dbReference type="Proteomes" id="UP000501600"/>
    </source>
</evidence>
<keyword evidence="3" id="KW-1185">Reference proteome</keyword>
<name>A0A6H2DPY0_9SPHN</name>
<reference evidence="2 3" key="1">
    <citation type="submission" date="2020-04" db="EMBL/GenBank/DDBJ databases">
        <title>Genome sequence for Sphingorhabdus sp. strain M1.</title>
        <authorList>
            <person name="Park S.-J."/>
        </authorList>
    </citation>
    <scope>NUCLEOTIDE SEQUENCE [LARGE SCALE GENOMIC DNA]</scope>
    <source>
        <strain evidence="2 3">JK6</strain>
    </source>
</reference>
<keyword evidence="1" id="KW-0812">Transmembrane</keyword>
<organism evidence="2 3">
    <name type="scientific">Parasphingorhabdus halotolerans</name>
    <dbReference type="NCBI Taxonomy" id="2725558"/>
    <lineage>
        <taxon>Bacteria</taxon>
        <taxon>Pseudomonadati</taxon>
        <taxon>Pseudomonadota</taxon>
        <taxon>Alphaproteobacteria</taxon>
        <taxon>Sphingomonadales</taxon>
        <taxon>Sphingomonadaceae</taxon>
        <taxon>Parasphingorhabdus</taxon>
    </lineage>
</organism>
<dbReference type="KEGG" id="phao:HF685_10920"/>
<sequence length="136" mass="15653">MKFFDKAAMTGEGRDFRFFLDQTPRERILPGILALLIPGIIVFIFIIDSKVNTAPPPGPKVIYFESWPLSRTDEEILKDRWAIQCLKDEAMERRRQSMKELGRMSGMDVEKIEREAKARKLARGDVEDPRPAGLKC</sequence>
<accession>A0A6H2DPY0</accession>
<dbReference type="RefSeq" id="WP_168819958.1">
    <property type="nucleotide sequence ID" value="NZ_CP051217.1"/>
</dbReference>
<evidence type="ECO:0000313" key="2">
    <source>
        <dbReference type="EMBL" id="QJB69726.1"/>
    </source>
</evidence>